<name>A0ACB7TI49_HYAAI</name>
<keyword evidence="2" id="KW-1185">Reference proteome</keyword>
<dbReference type="Proteomes" id="UP000821845">
    <property type="component" value="Chromosome 1"/>
</dbReference>
<organism evidence="1 2">
    <name type="scientific">Hyalomma asiaticum</name>
    <name type="common">Tick</name>
    <dbReference type="NCBI Taxonomy" id="266040"/>
    <lineage>
        <taxon>Eukaryota</taxon>
        <taxon>Metazoa</taxon>
        <taxon>Ecdysozoa</taxon>
        <taxon>Arthropoda</taxon>
        <taxon>Chelicerata</taxon>
        <taxon>Arachnida</taxon>
        <taxon>Acari</taxon>
        <taxon>Parasitiformes</taxon>
        <taxon>Ixodida</taxon>
        <taxon>Ixodoidea</taxon>
        <taxon>Ixodidae</taxon>
        <taxon>Hyalomminae</taxon>
        <taxon>Hyalomma</taxon>
    </lineage>
</organism>
<protein>
    <submittedName>
        <fullName evidence="1">Uncharacterized protein</fullName>
    </submittedName>
</protein>
<gene>
    <name evidence="1" type="ORF">HPB50_015635</name>
</gene>
<evidence type="ECO:0000313" key="1">
    <source>
        <dbReference type="EMBL" id="KAH6946846.1"/>
    </source>
</evidence>
<reference evidence="1" key="1">
    <citation type="submission" date="2020-05" db="EMBL/GenBank/DDBJ databases">
        <title>Large-scale comparative analyses of tick genomes elucidate their genetic diversity and vector capacities.</title>
        <authorList>
            <person name="Jia N."/>
            <person name="Wang J."/>
            <person name="Shi W."/>
            <person name="Du L."/>
            <person name="Sun Y."/>
            <person name="Zhan W."/>
            <person name="Jiang J."/>
            <person name="Wang Q."/>
            <person name="Zhang B."/>
            <person name="Ji P."/>
            <person name="Sakyi L.B."/>
            <person name="Cui X."/>
            <person name="Yuan T."/>
            <person name="Jiang B."/>
            <person name="Yang W."/>
            <person name="Lam T.T.-Y."/>
            <person name="Chang Q."/>
            <person name="Ding S."/>
            <person name="Wang X."/>
            <person name="Zhu J."/>
            <person name="Ruan X."/>
            <person name="Zhao L."/>
            <person name="Wei J."/>
            <person name="Que T."/>
            <person name="Du C."/>
            <person name="Cheng J."/>
            <person name="Dai P."/>
            <person name="Han X."/>
            <person name="Huang E."/>
            <person name="Gao Y."/>
            <person name="Liu J."/>
            <person name="Shao H."/>
            <person name="Ye R."/>
            <person name="Li L."/>
            <person name="Wei W."/>
            <person name="Wang X."/>
            <person name="Wang C."/>
            <person name="Yang T."/>
            <person name="Huo Q."/>
            <person name="Li W."/>
            <person name="Guo W."/>
            <person name="Chen H."/>
            <person name="Zhou L."/>
            <person name="Ni X."/>
            <person name="Tian J."/>
            <person name="Zhou Y."/>
            <person name="Sheng Y."/>
            <person name="Liu T."/>
            <person name="Pan Y."/>
            <person name="Xia L."/>
            <person name="Li J."/>
            <person name="Zhao F."/>
            <person name="Cao W."/>
        </authorList>
    </citation>
    <scope>NUCLEOTIDE SEQUENCE</scope>
    <source>
        <strain evidence="1">Hyas-2018</strain>
    </source>
</reference>
<sequence length="106" mass="11389">MSVPGLQSPPPFLPSPGRPAIPWDQWKQAFETYMVASGATELLAGHRKAIQLTYWRGGGHRIFSAPKSAALPSGSTTVAIPRTTSGSDTQQRKVTTTLRSACCLHI</sequence>
<dbReference type="EMBL" id="CM023481">
    <property type="protein sequence ID" value="KAH6946846.1"/>
    <property type="molecule type" value="Genomic_DNA"/>
</dbReference>
<accession>A0ACB7TI49</accession>
<evidence type="ECO:0000313" key="2">
    <source>
        <dbReference type="Proteomes" id="UP000821845"/>
    </source>
</evidence>
<proteinExistence type="predicted"/>
<comment type="caution">
    <text evidence="1">The sequence shown here is derived from an EMBL/GenBank/DDBJ whole genome shotgun (WGS) entry which is preliminary data.</text>
</comment>